<dbReference type="Proteomes" id="UP000805649">
    <property type="component" value="Unassembled WGS sequence"/>
</dbReference>
<organism evidence="1 2">
    <name type="scientific">Colletotrichum truncatum</name>
    <name type="common">Anthracnose fungus</name>
    <name type="synonym">Colletotrichum capsici</name>
    <dbReference type="NCBI Taxonomy" id="5467"/>
    <lineage>
        <taxon>Eukaryota</taxon>
        <taxon>Fungi</taxon>
        <taxon>Dikarya</taxon>
        <taxon>Ascomycota</taxon>
        <taxon>Pezizomycotina</taxon>
        <taxon>Sordariomycetes</taxon>
        <taxon>Hypocreomycetidae</taxon>
        <taxon>Glomerellales</taxon>
        <taxon>Glomerellaceae</taxon>
        <taxon>Colletotrichum</taxon>
        <taxon>Colletotrichum truncatum species complex</taxon>
    </lineage>
</organism>
<evidence type="ECO:0000313" key="2">
    <source>
        <dbReference type="Proteomes" id="UP000805649"/>
    </source>
</evidence>
<keyword evidence="2" id="KW-1185">Reference proteome</keyword>
<reference evidence="1 2" key="1">
    <citation type="journal article" date="2020" name="Phytopathology">
        <title>Genome Sequence Resources of Colletotrichum truncatum, C. plurivorum, C. musicola, and C. sojae: Four Species Pathogenic to Soybean (Glycine max).</title>
        <authorList>
            <person name="Rogerio F."/>
            <person name="Boufleur T.R."/>
            <person name="Ciampi-Guillardi M."/>
            <person name="Sukno S.A."/>
            <person name="Thon M.R."/>
            <person name="Massola Junior N.S."/>
            <person name="Baroncelli R."/>
        </authorList>
    </citation>
    <scope>NUCLEOTIDE SEQUENCE [LARGE SCALE GENOMIC DNA]</scope>
    <source>
        <strain evidence="1 2">CMES1059</strain>
    </source>
</reference>
<sequence length="157" mass="17243">MYQPRLDRPLPRPPRQTTRQAPYLVRNLRAPQKSGYQRAAAGDVRAHRQGATMSAAQDKDGPNNSSVNPQLLSAPSITNSQRVSEVLEDDSEIRTYISNGFGAIQQAIFDLTEKVGDLTAKMEDYHNILESAGALVVPESLETDDVDLGDMASLVNY</sequence>
<accession>A0ACC3YFX3</accession>
<dbReference type="EMBL" id="VUJX02000011">
    <property type="protein sequence ID" value="KAL0930272.1"/>
    <property type="molecule type" value="Genomic_DNA"/>
</dbReference>
<proteinExistence type="predicted"/>
<name>A0ACC3YFX3_COLTU</name>
<evidence type="ECO:0000313" key="1">
    <source>
        <dbReference type="EMBL" id="KAL0930272.1"/>
    </source>
</evidence>
<comment type="caution">
    <text evidence="1">The sequence shown here is derived from an EMBL/GenBank/DDBJ whole genome shotgun (WGS) entry which is preliminary data.</text>
</comment>
<protein>
    <submittedName>
        <fullName evidence="1">Uncharacterized protein</fullName>
    </submittedName>
</protein>
<gene>
    <name evidence="1" type="ORF">CTRU02_214347</name>
</gene>